<proteinExistence type="predicted"/>
<protein>
    <recommendedName>
        <fullName evidence="3">LINE-1 reverse transcriptase like</fullName>
    </recommendedName>
</protein>
<organism evidence="1 2">
    <name type="scientific">Trifolium medium</name>
    <dbReference type="NCBI Taxonomy" id="97028"/>
    <lineage>
        <taxon>Eukaryota</taxon>
        <taxon>Viridiplantae</taxon>
        <taxon>Streptophyta</taxon>
        <taxon>Embryophyta</taxon>
        <taxon>Tracheophyta</taxon>
        <taxon>Spermatophyta</taxon>
        <taxon>Magnoliopsida</taxon>
        <taxon>eudicotyledons</taxon>
        <taxon>Gunneridae</taxon>
        <taxon>Pentapetalae</taxon>
        <taxon>rosids</taxon>
        <taxon>fabids</taxon>
        <taxon>Fabales</taxon>
        <taxon>Fabaceae</taxon>
        <taxon>Papilionoideae</taxon>
        <taxon>50 kb inversion clade</taxon>
        <taxon>NPAAA clade</taxon>
        <taxon>Hologalegina</taxon>
        <taxon>IRL clade</taxon>
        <taxon>Trifolieae</taxon>
        <taxon>Trifolium</taxon>
    </lineage>
</organism>
<sequence length="191" mass="22376">RDVSDHCLILLKYDDFDWGPKPFRFNNHWLKNSGFQKVVEETWGSTMVAGRKGFIAKEKLKRLKGSLKVWNKEVYGKVDAKIEELTNSIEILEVKCENVGLSEDELGNRKEFFDHLWLLLKSKDSLEFQKSRSRWLREGDANTAYFHACVDSRKKANSIVDLKKDGSWLVKPGEIKEEIVSHFRRHFDEVE</sequence>
<feature type="non-terminal residue" evidence="1">
    <location>
        <position position="1"/>
    </location>
</feature>
<name>A0A392PYE3_9FABA</name>
<keyword evidence="2" id="KW-1185">Reference proteome</keyword>
<comment type="caution">
    <text evidence="1">The sequence shown here is derived from an EMBL/GenBank/DDBJ whole genome shotgun (WGS) entry which is preliminary data.</text>
</comment>
<evidence type="ECO:0008006" key="3">
    <source>
        <dbReference type="Google" id="ProtNLM"/>
    </source>
</evidence>
<reference evidence="1 2" key="1">
    <citation type="journal article" date="2018" name="Front. Plant Sci.">
        <title>Red Clover (Trifolium pratense) and Zigzag Clover (T. medium) - A Picture of Genomic Similarities and Differences.</title>
        <authorList>
            <person name="Dluhosova J."/>
            <person name="Istvanek J."/>
            <person name="Nedelnik J."/>
            <person name="Repkova J."/>
        </authorList>
    </citation>
    <scope>NUCLEOTIDE SEQUENCE [LARGE SCALE GENOMIC DNA]</scope>
    <source>
        <strain evidence="2">cv. 10/8</strain>
        <tissue evidence="1">Leaf</tissue>
    </source>
</reference>
<dbReference type="AlphaFoldDB" id="A0A392PYE3"/>
<evidence type="ECO:0000313" key="1">
    <source>
        <dbReference type="EMBL" id="MCI16652.1"/>
    </source>
</evidence>
<accession>A0A392PYE3</accession>
<evidence type="ECO:0000313" key="2">
    <source>
        <dbReference type="Proteomes" id="UP000265520"/>
    </source>
</evidence>
<dbReference type="EMBL" id="LXQA010101866">
    <property type="protein sequence ID" value="MCI16652.1"/>
    <property type="molecule type" value="Genomic_DNA"/>
</dbReference>
<dbReference type="Proteomes" id="UP000265520">
    <property type="component" value="Unassembled WGS sequence"/>
</dbReference>